<evidence type="ECO:0000313" key="3">
    <source>
        <dbReference type="Proteomes" id="UP001295740"/>
    </source>
</evidence>
<protein>
    <submittedName>
        <fullName evidence="2">Uu.00g093010.m01.CDS01</fullName>
    </submittedName>
</protein>
<accession>A0AAI8YKI3</accession>
<feature type="compositionally biased region" description="Acidic residues" evidence="1">
    <location>
        <begin position="256"/>
        <end position="266"/>
    </location>
</feature>
<organism evidence="2 3">
    <name type="scientific">Anthostomella pinea</name>
    <dbReference type="NCBI Taxonomy" id="933095"/>
    <lineage>
        <taxon>Eukaryota</taxon>
        <taxon>Fungi</taxon>
        <taxon>Dikarya</taxon>
        <taxon>Ascomycota</taxon>
        <taxon>Pezizomycotina</taxon>
        <taxon>Sordariomycetes</taxon>
        <taxon>Xylariomycetidae</taxon>
        <taxon>Xylariales</taxon>
        <taxon>Xylariaceae</taxon>
        <taxon>Anthostomella</taxon>
    </lineage>
</organism>
<comment type="caution">
    <text evidence="2">The sequence shown here is derived from an EMBL/GenBank/DDBJ whole genome shotgun (WGS) entry which is preliminary data.</text>
</comment>
<dbReference type="Proteomes" id="UP001295740">
    <property type="component" value="Unassembled WGS sequence"/>
</dbReference>
<name>A0AAI8YKI3_9PEZI</name>
<feature type="region of interest" description="Disordered" evidence="1">
    <location>
        <begin position="255"/>
        <end position="290"/>
    </location>
</feature>
<keyword evidence="3" id="KW-1185">Reference proteome</keyword>
<feature type="compositionally biased region" description="Low complexity" evidence="1">
    <location>
        <begin position="267"/>
        <end position="276"/>
    </location>
</feature>
<reference evidence="2" key="1">
    <citation type="submission" date="2023-10" db="EMBL/GenBank/DDBJ databases">
        <authorList>
            <person name="Hackl T."/>
        </authorList>
    </citation>
    <scope>NUCLEOTIDE SEQUENCE</scope>
</reference>
<dbReference type="AlphaFoldDB" id="A0AAI8YKI3"/>
<sequence length="290" mass="32591">MSSSTSTPTAGAAHASSPTGARLPYELWEQIFLECSDYKSAQNLALSCSFTYGVYKDNKKKIDRATLNENMPLGMAEKHTAIRSFDITHAAMMVREGSIFEHSCYGFDEYRSICDRLGYDLGVNDLPTLYKVPGILTHTRELLEELKRGKYVNGPDTVTSWCTLLAVVAWTRVRPRLSKNRKGFVEEATDTFCRMQGADVLLKLPEYARAVAKALRNRNRRNTPGFKYLMGRCYSSTQSLAAHLDNLAVVAVQVQESDEDDNDDYDYNGYNGWYEGSDGDGGDNEEQLYD</sequence>
<dbReference type="EMBL" id="CAUWAG010000010">
    <property type="protein sequence ID" value="CAJ2508115.1"/>
    <property type="molecule type" value="Genomic_DNA"/>
</dbReference>
<feature type="compositionally biased region" description="Acidic residues" evidence="1">
    <location>
        <begin position="277"/>
        <end position="290"/>
    </location>
</feature>
<proteinExistence type="predicted"/>
<evidence type="ECO:0000313" key="2">
    <source>
        <dbReference type="EMBL" id="CAJ2508115.1"/>
    </source>
</evidence>
<evidence type="ECO:0000256" key="1">
    <source>
        <dbReference type="SAM" id="MobiDB-lite"/>
    </source>
</evidence>
<gene>
    <name evidence="2" type="ORF">KHLLAP_LOCUS8583</name>
</gene>